<dbReference type="EMBL" id="VBSN01000073">
    <property type="protein sequence ID" value="KAA6431591.1"/>
    <property type="molecule type" value="Genomic_DNA"/>
</dbReference>
<evidence type="ECO:0000313" key="1">
    <source>
        <dbReference type="EMBL" id="KAA6431591.1"/>
    </source>
</evidence>
<dbReference type="Proteomes" id="UP000323994">
    <property type="component" value="Unassembled WGS sequence"/>
</dbReference>
<dbReference type="RefSeq" id="WP_139014719.1">
    <property type="nucleotide sequence ID" value="NZ_VBSN01000073.1"/>
</dbReference>
<protein>
    <submittedName>
        <fullName evidence="1">Uncharacterized protein</fullName>
    </submittedName>
</protein>
<gene>
    <name evidence="1" type="ORF">FEM33_25130</name>
</gene>
<sequence>MSNPRFNFTQSQADFLELVLSHGVMEFSRSLKLIHDLALYHSDISFNKVEKSALFDLKLLWESFEQIEREKQVISK</sequence>
<accession>A0A5M8Q911</accession>
<keyword evidence="2" id="KW-1185">Reference proteome</keyword>
<name>A0A5M8Q911_9BACT</name>
<proteinExistence type="predicted"/>
<reference evidence="1 2" key="1">
    <citation type="submission" date="2019-05" db="EMBL/GenBank/DDBJ databases">
        <authorList>
            <person name="Qu J.-H."/>
        </authorList>
    </citation>
    <scope>NUCLEOTIDE SEQUENCE [LARGE SCALE GENOMIC DNA]</scope>
    <source>
        <strain evidence="1 2">NS28</strain>
    </source>
</reference>
<organism evidence="1 2">
    <name type="scientific">Dyadobacter flavalbus</name>
    <dbReference type="NCBI Taxonomy" id="2579942"/>
    <lineage>
        <taxon>Bacteria</taxon>
        <taxon>Pseudomonadati</taxon>
        <taxon>Bacteroidota</taxon>
        <taxon>Cytophagia</taxon>
        <taxon>Cytophagales</taxon>
        <taxon>Spirosomataceae</taxon>
        <taxon>Dyadobacter</taxon>
    </lineage>
</organism>
<dbReference type="OrthoDB" id="960942at2"/>
<dbReference type="AlphaFoldDB" id="A0A5M8Q911"/>
<comment type="caution">
    <text evidence="1">The sequence shown here is derived from an EMBL/GenBank/DDBJ whole genome shotgun (WGS) entry which is preliminary data.</text>
</comment>
<evidence type="ECO:0000313" key="2">
    <source>
        <dbReference type="Proteomes" id="UP000323994"/>
    </source>
</evidence>